<gene>
    <name evidence="1" type="ORF">GO495_20520</name>
</gene>
<sequence length="285" mass="31944">MKKYISLLLLTAVLFSCKKDHTPAPSASINDPFIRMDNAASDADHQIYLLYKSTGVPVLYTDTLTTSPLTLLNVGYHITSYDSLVTVRYLHSQDDVLSGVNFVKDEILPSLGAGLRPYSILLADSVYTYNIYKQQVILNAYLGLQTLAVGRVGEIKTMPEDVLKAYKKDIFKNILLTQLAQHDDLLKDFYAVSAAYYNKYAYGDGSYPGYIPYQPKEAYGLLTDGTEYPGYYPTGDQTTDLANYLDVVLVLSADEFAQKYADYPLVLTKYDLLVKVLTTLEFKMP</sequence>
<name>A0A6N8JCQ3_9BACT</name>
<evidence type="ECO:0000313" key="2">
    <source>
        <dbReference type="Proteomes" id="UP000468388"/>
    </source>
</evidence>
<accession>A0A6N8JCQ3</accession>
<dbReference type="EMBL" id="WRXO01000006">
    <property type="protein sequence ID" value="MVT42993.1"/>
    <property type="molecule type" value="Genomic_DNA"/>
</dbReference>
<organism evidence="1 2">
    <name type="scientific">Chitinophaga oryziterrae</name>
    <dbReference type="NCBI Taxonomy" id="1031224"/>
    <lineage>
        <taxon>Bacteria</taxon>
        <taxon>Pseudomonadati</taxon>
        <taxon>Bacteroidota</taxon>
        <taxon>Chitinophagia</taxon>
        <taxon>Chitinophagales</taxon>
        <taxon>Chitinophagaceae</taxon>
        <taxon>Chitinophaga</taxon>
    </lineage>
</organism>
<proteinExistence type="predicted"/>
<dbReference type="AlphaFoldDB" id="A0A6N8JCQ3"/>
<comment type="caution">
    <text evidence="1">The sequence shown here is derived from an EMBL/GenBank/DDBJ whole genome shotgun (WGS) entry which is preliminary data.</text>
</comment>
<dbReference type="Proteomes" id="UP000468388">
    <property type="component" value="Unassembled WGS sequence"/>
</dbReference>
<evidence type="ECO:0000313" key="1">
    <source>
        <dbReference type="EMBL" id="MVT42993.1"/>
    </source>
</evidence>
<protein>
    <submittedName>
        <fullName evidence="1">Uncharacterized protein</fullName>
    </submittedName>
</protein>
<dbReference type="RefSeq" id="WP_157301603.1">
    <property type="nucleotide sequence ID" value="NZ_BAAAZB010000004.1"/>
</dbReference>
<keyword evidence="2" id="KW-1185">Reference proteome</keyword>
<dbReference type="PROSITE" id="PS51257">
    <property type="entry name" value="PROKAR_LIPOPROTEIN"/>
    <property type="match status" value="1"/>
</dbReference>
<reference evidence="1 2" key="1">
    <citation type="submission" date="2019-12" db="EMBL/GenBank/DDBJ databases">
        <title>The draft genomic sequence of strain Chitinophaga oryziterrae JCM 16595.</title>
        <authorList>
            <person name="Zhang X."/>
        </authorList>
    </citation>
    <scope>NUCLEOTIDE SEQUENCE [LARGE SCALE GENOMIC DNA]</scope>
    <source>
        <strain evidence="1 2">JCM 16595</strain>
    </source>
</reference>
<dbReference type="OrthoDB" id="680006at2"/>